<keyword evidence="3" id="KW-1185">Reference proteome</keyword>
<feature type="region of interest" description="Disordered" evidence="1">
    <location>
        <begin position="75"/>
        <end position="120"/>
    </location>
</feature>
<name>A0A1L9RFA9_ASPWE</name>
<gene>
    <name evidence="2" type="ORF">ASPWEDRAFT_30655</name>
</gene>
<dbReference type="Proteomes" id="UP000184383">
    <property type="component" value="Unassembled WGS sequence"/>
</dbReference>
<reference evidence="3" key="1">
    <citation type="journal article" date="2017" name="Genome Biol.">
        <title>Comparative genomics reveals high biological diversity and specific adaptations in the industrially and medically important fungal genus Aspergillus.</title>
        <authorList>
            <person name="de Vries R.P."/>
            <person name="Riley R."/>
            <person name="Wiebenga A."/>
            <person name="Aguilar-Osorio G."/>
            <person name="Amillis S."/>
            <person name="Uchima C.A."/>
            <person name="Anderluh G."/>
            <person name="Asadollahi M."/>
            <person name="Askin M."/>
            <person name="Barry K."/>
            <person name="Battaglia E."/>
            <person name="Bayram O."/>
            <person name="Benocci T."/>
            <person name="Braus-Stromeyer S.A."/>
            <person name="Caldana C."/>
            <person name="Canovas D."/>
            <person name="Cerqueira G.C."/>
            <person name="Chen F."/>
            <person name="Chen W."/>
            <person name="Choi C."/>
            <person name="Clum A."/>
            <person name="Dos Santos R.A."/>
            <person name="Damasio A.R."/>
            <person name="Diallinas G."/>
            <person name="Emri T."/>
            <person name="Fekete E."/>
            <person name="Flipphi M."/>
            <person name="Freyberg S."/>
            <person name="Gallo A."/>
            <person name="Gournas C."/>
            <person name="Habgood R."/>
            <person name="Hainaut M."/>
            <person name="Harispe M.L."/>
            <person name="Henrissat B."/>
            <person name="Hilden K.S."/>
            <person name="Hope R."/>
            <person name="Hossain A."/>
            <person name="Karabika E."/>
            <person name="Karaffa L."/>
            <person name="Karanyi Z."/>
            <person name="Krasevec N."/>
            <person name="Kuo A."/>
            <person name="Kusch H."/>
            <person name="LaButti K."/>
            <person name="Lagendijk E.L."/>
            <person name="Lapidus A."/>
            <person name="Levasseur A."/>
            <person name="Lindquist E."/>
            <person name="Lipzen A."/>
            <person name="Logrieco A.F."/>
            <person name="MacCabe A."/>
            <person name="Maekelae M.R."/>
            <person name="Malavazi I."/>
            <person name="Melin P."/>
            <person name="Meyer V."/>
            <person name="Mielnichuk N."/>
            <person name="Miskei M."/>
            <person name="Molnar A.P."/>
            <person name="Mule G."/>
            <person name="Ngan C.Y."/>
            <person name="Orejas M."/>
            <person name="Orosz E."/>
            <person name="Ouedraogo J.P."/>
            <person name="Overkamp K.M."/>
            <person name="Park H.-S."/>
            <person name="Perrone G."/>
            <person name="Piumi F."/>
            <person name="Punt P.J."/>
            <person name="Ram A.F."/>
            <person name="Ramon A."/>
            <person name="Rauscher S."/>
            <person name="Record E."/>
            <person name="Riano-Pachon D.M."/>
            <person name="Robert V."/>
            <person name="Roehrig J."/>
            <person name="Ruller R."/>
            <person name="Salamov A."/>
            <person name="Salih N.S."/>
            <person name="Samson R.A."/>
            <person name="Sandor E."/>
            <person name="Sanguinetti M."/>
            <person name="Schuetze T."/>
            <person name="Sepcic K."/>
            <person name="Shelest E."/>
            <person name="Sherlock G."/>
            <person name="Sophianopoulou V."/>
            <person name="Squina F.M."/>
            <person name="Sun H."/>
            <person name="Susca A."/>
            <person name="Todd R.B."/>
            <person name="Tsang A."/>
            <person name="Unkles S.E."/>
            <person name="van de Wiele N."/>
            <person name="van Rossen-Uffink D."/>
            <person name="Oliveira J.V."/>
            <person name="Vesth T.C."/>
            <person name="Visser J."/>
            <person name="Yu J.-H."/>
            <person name="Zhou M."/>
            <person name="Andersen M.R."/>
            <person name="Archer D.B."/>
            <person name="Baker S.E."/>
            <person name="Benoit I."/>
            <person name="Brakhage A.A."/>
            <person name="Braus G.H."/>
            <person name="Fischer R."/>
            <person name="Frisvad J.C."/>
            <person name="Goldman G.H."/>
            <person name="Houbraken J."/>
            <person name="Oakley B."/>
            <person name="Pocsi I."/>
            <person name="Scazzocchio C."/>
            <person name="Seiboth B."/>
            <person name="vanKuyk P.A."/>
            <person name="Wortman J."/>
            <person name="Dyer P.S."/>
            <person name="Grigoriev I.V."/>
        </authorList>
    </citation>
    <scope>NUCLEOTIDE SEQUENCE [LARGE SCALE GENOMIC DNA]</scope>
    <source>
        <strain evidence="3">DTO 134E9</strain>
    </source>
</reference>
<evidence type="ECO:0000313" key="3">
    <source>
        <dbReference type="Proteomes" id="UP000184383"/>
    </source>
</evidence>
<feature type="compositionally biased region" description="Polar residues" evidence="1">
    <location>
        <begin position="75"/>
        <end position="90"/>
    </location>
</feature>
<dbReference type="OrthoDB" id="5420368at2759"/>
<dbReference type="GeneID" id="63749296"/>
<protein>
    <submittedName>
        <fullName evidence="2">Uncharacterized protein</fullName>
    </submittedName>
</protein>
<dbReference type="AlphaFoldDB" id="A0A1L9RFA9"/>
<proteinExistence type="predicted"/>
<evidence type="ECO:0000313" key="2">
    <source>
        <dbReference type="EMBL" id="OJJ33594.1"/>
    </source>
</evidence>
<accession>A0A1L9RFA9</accession>
<dbReference type="RefSeq" id="XP_040687271.1">
    <property type="nucleotide sequence ID" value="XM_040833448.1"/>
</dbReference>
<organism evidence="2 3">
    <name type="scientific">Aspergillus wentii DTO 134E9</name>
    <dbReference type="NCBI Taxonomy" id="1073089"/>
    <lineage>
        <taxon>Eukaryota</taxon>
        <taxon>Fungi</taxon>
        <taxon>Dikarya</taxon>
        <taxon>Ascomycota</taxon>
        <taxon>Pezizomycotina</taxon>
        <taxon>Eurotiomycetes</taxon>
        <taxon>Eurotiomycetidae</taxon>
        <taxon>Eurotiales</taxon>
        <taxon>Aspergillaceae</taxon>
        <taxon>Aspergillus</taxon>
        <taxon>Aspergillus subgen. Cremei</taxon>
    </lineage>
</organism>
<dbReference type="STRING" id="1073089.A0A1L9RFA9"/>
<dbReference type="EMBL" id="KV878214">
    <property type="protein sequence ID" value="OJJ33594.1"/>
    <property type="molecule type" value="Genomic_DNA"/>
</dbReference>
<evidence type="ECO:0000256" key="1">
    <source>
        <dbReference type="SAM" id="MobiDB-lite"/>
    </source>
</evidence>
<sequence>MRWTQENEQIVFPLYPDYQFKSNVNQLWKTIFETQSFHIDLDKLSKAWPGEDKPSPKALEGQLSKYRKNLKGDNTITFSLGSKRSANSESGPPRKRRATKKAVAQAEDIAKETSNNAEDF</sequence>
<dbReference type="VEuPathDB" id="FungiDB:ASPWEDRAFT_30655"/>